<proteinExistence type="predicted"/>
<dbReference type="EMBL" id="FNIC01000001">
    <property type="protein sequence ID" value="SDM80287.1"/>
    <property type="molecule type" value="Genomic_DNA"/>
</dbReference>
<dbReference type="Proteomes" id="UP000199004">
    <property type="component" value="Unassembled WGS sequence"/>
</dbReference>
<reference evidence="2 3" key="1">
    <citation type="submission" date="2016-10" db="EMBL/GenBank/DDBJ databases">
        <authorList>
            <person name="de Groot N.N."/>
        </authorList>
    </citation>
    <scope>NUCLEOTIDE SEQUENCE [LARGE SCALE GENOMIC DNA]</scope>
    <source>
        <strain evidence="2 3">CGMCC 1.11147</strain>
    </source>
</reference>
<sequence length="210" mass="23853">MSEFTRDEIDEFWQSWLEVNREAERLGDWKIMADHYAEDATYGWMYTPDEHFMAIGREEIRELAIGQEMEGLDGWHYDYQATVVDERTGMIVGFWKQKSGITNDETGEEYEILGIGGSWFGVGRNAEGKLEFAWQRDWFDLGSTAHTFLAIAGSGKAPQGLLDRMGVHGPSQPGHYQLKDIPSPVWPPPVERGAYVTQDAPQDASQDESK</sequence>
<dbReference type="SUPFAM" id="SSF54427">
    <property type="entry name" value="NTF2-like"/>
    <property type="match status" value="1"/>
</dbReference>
<evidence type="ECO:0000313" key="3">
    <source>
        <dbReference type="Proteomes" id="UP000199004"/>
    </source>
</evidence>
<dbReference type="AlphaFoldDB" id="A0A1G9W7P7"/>
<name>A0A1G9W7P7_9ACTN</name>
<feature type="region of interest" description="Disordered" evidence="1">
    <location>
        <begin position="167"/>
        <end position="210"/>
    </location>
</feature>
<evidence type="ECO:0000313" key="2">
    <source>
        <dbReference type="EMBL" id="SDM80287.1"/>
    </source>
</evidence>
<organism evidence="2 3">
    <name type="scientific">Nocardioides szechwanensis</name>
    <dbReference type="NCBI Taxonomy" id="1005944"/>
    <lineage>
        <taxon>Bacteria</taxon>
        <taxon>Bacillati</taxon>
        <taxon>Actinomycetota</taxon>
        <taxon>Actinomycetes</taxon>
        <taxon>Propionibacteriales</taxon>
        <taxon>Nocardioidaceae</taxon>
        <taxon>Nocardioides</taxon>
    </lineage>
</organism>
<gene>
    <name evidence="2" type="ORF">SAMN05192576_0967</name>
</gene>
<dbReference type="RefSeq" id="WP_091022337.1">
    <property type="nucleotide sequence ID" value="NZ_BKAE01000002.1"/>
</dbReference>
<evidence type="ECO:0000256" key="1">
    <source>
        <dbReference type="SAM" id="MobiDB-lite"/>
    </source>
</evidence>
<evidence type="ECO:0008006" key="4">
    <source>
        <dbReference type="Google" id="ProtNLM"/>
    </source>
</evidence>
<accession>A0A1G9W7P7</accession>
<dbReference type="OrthoDB" id="4774268at2"/>
<protein>
    <recommendedName>
        <fullName evidence="4">SnoaL-like domain-containing protein</fullName>
    </recommendedName>
</protein>
<dbReference type="STRING" id="1005944.SAMN05192576_0967"/>
<keyword evidence="3" id="KW-1185">Reference proteome</keyword>
<dbReference type="InterPro" id="IPR032710">
    <property type="entry name" value="NTF2-like_dom_sf"/>
</dbReference>